<proteinExistence type="predicted"/>
<organism evidence="5 6">
    <name type="scientific">Candidozyma duobushaemuli</name>
    <dbReference type="NCBI Taxonomy" id="1231522"/>
    <lineage>
        <taxon>Eukaryota</taxon>
        <taxon>Fungi</taxon>
        <taxon>Dikarya</taxon>
        <taxon>Ascomycota</taxon>
        <taxon>Saccharomycotina</taxon>
        <taxon>Pichiomycetes</taxon>
        <taxon>Metschnikowiaceae</taxon>
        <taxon>Candidozyma</taxon>
    </lineage>
</organism>
<dbReference type="InterPro" id="IPR033010">
    <property type="entry name" value="Cdc20/Fizzy"/>
</dbReference>
<dbReference type="InterPro" id="IPR015943">
    <property type="entry name" value="WD40/YVTN_repeat-like_dom_sf"/>
</dbReference>
<dbReference type="PROSITE" id="PS50082">
    <property type="entry name" value="WD_REPEATS_2"/>
    <property type="match status" value="2"/>
</dbReference>
<feature type="compositionally biased region" description="Polar residues" evidence="4">
    <location>
        <begin position="410"/>
        <end position="426"/>
    </location>
</feature>
<dbReference type="Proteomes" id="UP000244406">
    <property type="component" value="Unassembled WGS sequence"/>
</dbReference>
<dbReference type="GO" id="GO:0031145">
    <property type="term" value="P:anaphase-promoting complex-dependent catabolic process"/>
    <property type="evidence" value="ECO:0007669"/>
    <property type="project" value="TreeGrafter"/>
</dbReference>
<feature type="repeat" description="WD" evidence="3">
    <location>
        <begin position="297"/>
        <end position="317"/>
    </location>
</feature>
<evidence type="ECO:0000313" key="5">
    <source>
        <dbReference type="EMBL" id="PVH15908.1"/>
    </source>
</evidence>
<dbReference type="VEuPathDB" id="FungiDB:CXQ87_003765"/>
<keyword evidence="2" id="KW-0677">Repeat</keyword>
<protein>
    <submittedName>
        <fullName evidence="5">Uncharacterized protein</fullName>
    </submittedName>
</protein>
<dbReference type="GO" id="GO:1905786">
    <property type="term" value="P:positive regulation of anaphase-promoting complex-dependent catabolic process"/>
    <property type="evidence" value="ECO:0007669"/>
    <property type="project" value="TreeGrafter"/>
</dbReference>
<dbReference type="GeneID" id="37003765"/>
<dbReference type="GO" id="GO:0010997">
    <property type="term" value="F:anaphase-promoting complex binding"/>
    <property type="evidence" value="ECO:0007669"/>
    <property type="project" value="InterPro"/>
</dbReference>
<dbReference type="PANTHER" id="PTHR19918">
    <property type="entry name" value="CELL DIVISION CYCLE 20 CDC20 FIZZY -RELATED"/>
    <property type="match status" value="1"/>
</dbReference>
<dbReference type="InterPro" id="IPR001680">
    <property type="entry name" value="WD40_rpt"/>
</dbReference>
<dbReference type="PANTHER" id="PTHR19918:SF5">
    <property type="entry name" value="MEIOSIS-SPECIFIC APC_C ACTIVATOR PROTEIN AMA1"/>
    <property type="match status" value="1"/>
</dbReference>
<dbReference type="RefSeq" id="XP_025336848.1">
    <property type="nucleotide sequence ID" value="XM_025482230.1"/>
</dbReference>
<accession>A0A2V1AD91</accession>
<feature type="region of interest" description="Disordered" evidence="4">
    <location>
        <begin position="407"/>
        <end position="426"/>
    </location>
</feature>
<keyword evidence="1 3" id="KW-0853">WD repeat</keyword>
<evidence type="ECO:0000256" key="2">
    <source>
        <dbReference type="ARBA" id="ARBA00022737"/>
    </source>
</evidence>
<feature type="region of interest" description="Disordered" evidence="4">
    <location>
        <begin position="1"/>
        <end position="27"/>
    </location>
</feature>
<evidence type="ECO:0000313" key="6">
    <source>
        <dbReference type="Proteomes" id="UP000244406"/>
    </source>
</evidence>
<dbReference type="GO" id="GO:1990757">
    <property type="term" value="F:ubiquitin ligase activator activity"/>
    <property type="evidence" value="ECO:0007669"/>
    <property type="project" value="TreeGrafter"/>
</dbReference>
<evidence type="ECO:0000256" key="4">
    <source>
        <dbReference type="SAM" id="MobiDB-lite"/>
    </source>
</evidence>
<name>A0A2V1AD91_9ASCO</name>
<dbReference type="InterPro" id="IPR036322">
    <property type="entry name" value="WD40_repeat_dom_sf"/>
</dbReference>
<dbReference type="AlphaFoldDB" id="A0A2V1AD91"/>
<dbReference type="EMBL" id="PKFP01000004">
    <property type="protein sequence ID" value="PVH15908.1"/>
    <property type="molecule type" value="Genomic_DNA"/>
</dbReference>
<gene>
    <name evidence="5" type="ORF">CXQ87_003765</name>
</gene>
<evidence type="ECO:0000256" key="1">
    <source>
        <dbReference type="ARBA" id="ARBA00022574"/>
    </source>
</evidence>
<evidence type="ECO:0000256" key="3">
    <source>
        <dbReference type="PROSITE-ProRule" id="PRU00221"/>
    </source>
</evidence>
<reference evidence="5 6" key="1">
    <citation type="submission" date="2017-12" db="EMBL/GenBank/DDBJ databases">
        <title>Genome Sequence of the Amphotericin B-resistant Candida duobushaemulonii strain, B09383.</title>
        <authorList>
            <person name="Chow N.A."/>
            <person name="Gade L."/>
            <person name="Batra D."/>
            <person name="Rowe L.A."/>
            <person name="Loparev V.N."/>
            <person name="Litvintseva A.P."/>
        </authorList>
    </citation>
    <scope>NUCLEOTIDE SEQUENCE [LARGE SCALE GENOMIC DNA]</scope>
    <source>
        <strain evidence="5 6">B09383</strain>
    </source>
</reference>
<dbReference type="Gene3D" id="2.130.10.10">
    <property type="entry name" value="YVTN repeat-like/Quinoprotein amine dehydrogenase"/>
    <property type="match status" value="1"/>
</dbReference>
<dbReference type="SUPFAM" id="SSF50978">
    <property type="entry name" value="WD40 repeat-like"/>
    <property type="match status" value="1"/>
</dbReference>
<dbReference type="Pfam" id="PF00400">
    <property type="entry name" value="WD40"/>
    <property type="match status" value="2"/>
</dbReference>
<comment type="caution">
    <text evidence="5">The sequence shown here is derived from an EMBL/GenBank/DDBJ whole genome shotgun (WGS) entry which is preliminary data.</text>
</comment>
<dbReference type="GO" id="GO:0005680">
    <property type="term" value="C:anaphase-promoting complex"/>
    <property type="evidence" value="ECO:0007669"/>
    <property type="project" value="TreeGrafter"/>
</dbReference>
<feature type="repeat" description="WD" evidence="3">
    <location>
        <begin position="235"/>
        <end position="269"/>
    </location>
</feature>
<sequence>MLYRPASAREMPKPTARPPSQHEHQTNPFMHILPSSVSETPRQPTFSTHQSSLVNSLSLDTKSLDYGRRPASEPRSISRILDVPDLNVAVVENEPQELHEIHYLITAGDMNNYYTSLLSWCPLSQKLALAVNEDAFWWDGEMGLEGFWYNARYSGITCLKCGGGFVLVAMDWGRVTIMDVLGCCKGEFYIDAGVTCAEWNNGYFYLGDGNGVIYGAQVKDEVKVGPLCHEFRQSVTGITISKDGQYLAAGGNENKVIVWRISGARLEMVTELRHLAAIKALDFCPWSSPPTLLATGAGSNDRSIRVWHFTSGTLVKALPTPGQITSVTWSKTRRELVVTFGHSFSPSAGVISIYSYPDFDLVARAPDKGLRAFNAAVSPDQRKIAVATQDGMVRMYQLWKDDVRDEDGTSRISRSAGSSQMGPIQSSRDFDSSIISLVENMNTGLVLR</sequence>
<keyword evidence="6" id="KW-1185">Reference proteome</keyword>
<dbReference type="SMART" id="SM00320">
    <property type="entry name" value="WD40"/>
    <property type="match status" value="4"/>
</dbReference>